<proteinExistence type="predicted"/>
<comment type="caution">
    <text evidence="2">The sequence shown here is derived from an EMBL/GenBank/DDBJ whole genome shotgun (WGS) entry which is preliminary data.</text>
</comment>
<evidence type="ECO:0000259" key="1">
    <source>
        <dbReference type="Pfam" id="PF13649"/>
    </source>
</evidence>
<sequence>MGRIKLYFNVAKNFITGNTVKKQDIAKSYNEVSHGYDNEFIDVMHRYNVSMLSMLSIPNEARVLDLACGTGFNSKWIYERHPDALIHASDISSGMLKEADKKLCGKVKLTEASMLDFLKKHESGTVDVIVCSWALKYEPPLKVLRECWRVLKNGGQIGIIVNTKATLPEIRKIYKYLLIDNSTEINKLMMELPNPKNEKQLNKWFRICGFDQIKTSHGCHSFSFDSTDDAARWVTSTGALAGFDVMLHLKDNGIKNQISLLLEKFRIKSITHDFVLGVGYKCL</sequence>
<name>A0A0L6JL22_9FIRM</name>
<dbReference type="CDD" id="cd02440">
    <property type="entry name" value="AdoMet_MTases"/>
    <property type="match status" value="1"/>
</dbReference>
<organism evidence="2 3">
    <name type="scientific">Pseudobacteroides cellulosolvens ATCC 35603 = DSM 2933</name>
    <dbReference type="NCBI Taxonomy" id="398512"/>
    <lineage>
        <taxon>Bacteria</taxon>
        <taxon>Bacillati</taxon>
        <taxon>Bacillota</taxon>
        <taxon>Clostridia</taxon>
        <taxon>Eubacteriales</taxon>
        <taxon>Oscillospiraceae</taxon>
        <taxon>Pseudobacteroides</taxon>
    </lineage>
</organism>
<keyword evidence="2" id="KW-0489">Methyltransferase</keyword>
<dbReference type="eggNOG" id="COG2226">
    <property type="taxonomic scope" value="Bacteria"/>
</dbReference>
<dbReference type="InterPro" id="IPR041698">
    <property type="entry name" value="Methyltransf_25"/>
</dbReference>
<dbReference type="EMBL" id="LGTC01000001">
    <property type="protein sequence ID" value="KNY26521.1"/>
    <property type="molecule type" value="Genomic_DNA"/>
</dbReference>
<dbReference type="AlphaFoldDB" id="A0A0L6JL22"/>
<evidence type="ECO:0000313" key="2">
    <source>
        <dbReference type="EMBL" id="KNY26521.1"/>
    </source>
</evidence>
<protein>
    <submittedName>
        <fullName evidence="2">Methyltransferase type 11</fullName>
    </submittedName>
</protein>
<evidence type="ECO:0000313" key="3">
    <source>
        <dbReference type="Proteomes" id="UP000036923"/>
    </source>
</evidence>
<dbReference type="GO" id="GO:0032259">
    <property type="term" value="P:methylation"/>
    <property type="evidence" value="ECO:0007669"/>
    <property type="project" value="UniProtKB-KW"/>
</dbReference>
<dbReference type="RefSeq" id="WP_050753284.1">
    <property type="nucleotide sequence ID" value="NZ_JQKC01000006.1"/>
</dbReference>
<feature type="domain" description="Methyltransferase" evidence="1">
    <location>
        <begin position="63"/>
        <end position="155"/>
    </location>
</feature>
<reference evidence="3" key="1">
    <citation type="submission" date="2015-07" db="EMBL/GenBank/DDBJ databases">
        <title>Near-Complete Genome Sequence of the Cellulolytic Bacterium Bacteroides (Pseudobacteroides) cellulosolvens ATCC 35603.</title>
        <authorList>
            <person name="Dassa B."/>
            <person name="Utturkar S.M."/>
            <person name="Klingeman D.M."/>
            <person name="Hurt R.A."/>
            <person name="Keller M."/>
            <person name="Xu J."/>
            <person name="Reddy Y.H.K."/>
            <person name="Borovok I."/>
            <person name="Grinberg I.R."/>
            <person name="Lamed R."/>
            <person name="Zhivin O."/>
            <person name="Bayer E.A."/>
            <person name="Brown S.D."/>
        </authorList>
    </citation>
    <scope>NUCLEOTIDE SEQUENCE [LARGE SCALE GENOMIC DNA]</scope>
    <source>
        <strain evidence="3">DSM 2933</strain>
    </source>
</reference>
<dbReference type="GO" id="GO:0008168">
    <property type="term" value="F:methyltransferase activity"/>
    <property type="evidence" value="ECO:0007669"/>
    <property type="project" value="UniProtKB-KW"/>
</dbReference>
<keyword evidence="3" id="KW-1185">Reference proteome</keyword>
<accession>A0A0L6JL22</accession>
<dbReference type="InterPro" id="IPR029063">
    <property type="entry name" value="SAM-dependent_MTases_sf"/>
</dbReference>
<dbReference type="STRING" id="398512.Bccel_1786"/>
<dbReference type="Proteomes" id="UP000036923">
    <property type="component" value="Unassembled WGS sequence"/>
</dbReference>
<dbReference type="Pfam" id="PF13649">
    <property type="entry name" value="Methyltransf_25"/>
    <property type="match status" value="1"/>
</dbReference>
<gene>
    <name evidence="2" type="ORF">Bccel_1786</name>
</gene>
<keyword evidence="2" id="KW-0808">Transferase</keyword>
<dbReference type="SUPFAM" id="SSF53335">
    <property type="entry name" value="S-adenosyl-L-methionine-dependent methyltransferases"/>
    <property type="match status" value="1"/>
</dbReference>
<dbReference type="Gene3D" id="3.40.50.150">
    <property type="entry name" value="Vaccinia Virus protein VP39"/>
    <property type="match status" value="1"/>
</dbReference>
<dbReference type="PANTHER" id="PTHR43591">
    <property type="entry name" value="METHYLTRANSFERASE"/>
    <property type="match status" value="1"/>
</dbReference>
<dbReference type="OrthoDB" id="9777497at2"/>